<dbReference type="OrthoDB" id="5651860at2"/>
<proteinExistence type="predicted"/>
<reference evidence="1 2" key="1">
    <citation type="submission" date="2015-11" db="EMBL/GenBank/DDBJ databases">
        <title>Genomic analysis of 38 Legionella species identifies large and diverse effector repertoires.</title>
        <authorList>
            <person name="Burstein D."/>
            <person name="Amaro F."/>
            <person name="Zusman T."/>
            <person name="Lifshitz Z."/>
            <person name="Cohen O."/>
            <person name="Gilbert J.A."/>
            <person name="Pupko T."/>
            <person name="Shuman H.A."/>
            <person name="Segal G."/>
        </authorList>
    </citation>
    <scope>NUCLEOTIDE SEQUENCE [LARGE SCALE GENOMIC DNA]</scope>
    <source>
        <strain evidence="1 2">ORW</strain>
    </source>
</reference>
<sequence>MKEITLTAIFEGTIYDIEKPHTHLHRVLMQDCKGERIRSAKEVNQDKDATHYKMGFNGCGIDYGYKGVLFGVGLEEQSDQVVEVVKKLIRDGYKVKLNCIGLSRGGIAAILATLKLSQIDRFHLETNLLLLDPVPGNLFYTAFLDVFNYSLANRAVDLSGSKNLNYVETLYPYLEVGQDTGEFMDQVLAKFHIPIRPTYPKHCEVREEVILGAHLRAFQDLQKDNDAKHLIYGVDVIPVIRKLSKAIMYQFLGRVGSLAKLGENVEQSEIINEFERERTKWTQTLTNIIKNIIPKSRNLHSQDGSKITVSNTAKYLNKTHRELVDTTLHDPEELCLKVEPERIHLEKKKNQLTRVVLSDLIEVIENNMTLESKQGKKGLLLIKIKTELEHGTFYSEEQLSFILRDILAIALQRDRYSYSFYKTTASGLALVNALNQSRFNAIRELMQSDDKPIEYADLSAYVLGRADPVHFNSQDRDINLSQVERHGLGEDGYSLLI</sequence>
<accession>A0A0W0S8Z4</accession>
<evidence type="ECO:0000313" key="1">
    <source>
        <dbReference type="EMBL" id="KTC79895.1"/>
    </source>
</evidence>
<dbReference type="RefSeq" id="WP_058387789.1">
    <property type="nucleotide sequence ID" value="NZ_LNXW01000013.1"/>
</dbReference>
<dbReference type="STRING" id="28084.Lche_1915"/>
<dbReference type="EMBL" id="LNXW01000013">
    <property type="protein sequence ID" value="KTC79895.1"/>
    <property type="molecule type" value="Genomic_DNA"/>
</dbReference>
<protein>
    <submittedName>
        <fullName evidence="1">Uncharacterized protein</fullName>
    </submittedName>
</protein>
<dbReference type="AlphaFoldDB" id="A0A0W0S8Z4"/>
<evidence type="ECO:0000313" key="2">
    <source>
        <dbReference type="Proteomes" id="UP000054921"/>
    </source>
</evidence>
<gene>
    <name evidence="1" type="ORF">Lche_1915</name>
</gene>
<comment type="caution">
    <text evidence="1">The sequence shown here is derived from an EMBL/GenBank/DDBJ whole genome shotgun (WGS) entry which is preliminary data.</text>
</comment>
<organism evidence="1 2">
    <name type="scientific">Legionella cherrii</name>
    <dbReference type="NCBI Taxonomy" id="28084"/>
    <lineage>
        <taxon>Bacteria</taxon>
        <taxon>Pseudomonadati</taxon>
        <taxon>Pseudomonadota</taxon>
        <taxon>Gammaproteobacteria</taxon>
        <taxon>Legionellales</taxon>
        <taxon>Legionellaceae</taxon>
        <taxon>Legionella</taxon>
    </lineage>
</organism>
<dbReference type="Proteomes" id="UP000054921">
    <property type="component" value="Unassembled WGS sequence"/>
</dbReference>
<name>A0A0W0S8Z4_9GAMM</name>
<dbReference type="PATRIC" id="fig|28084.5.peg.2080"/>